<protein>
    <submittedName>
        <fullName evidence="9">Cation/acetate symporter</fullName>
    </submittedName>
</protein>
<dbReference type="Gene3D" id="1.20.1730.10">
    <property type="entry name" value="Sodium/glucose cotransporter"/>
    <property type="match status" value="1"/>
</dbReference>
<feature type="transmembrane region" description="Helical" evidence="8">
    <location>
        <begin position="20"/>
        <end position="41"/>
    </location>
</feature>
<proteinExistence type="inferred from homology"/>
<feature type="transmembrane region" description="Helical" evidence="8">
    <location>
        <begin position="114"/>
        <end position="134"/>
    </location>
</feature>
<feature type="transmembrane region" description="Helical" evidence="8">
    <location>
        <begin position="190"/>
        <end position="210"/>
    </location>
</feature>
<evidence type="ECO:0000256" key="5">
    <source>
        <dbReference type="ARBA" id="ARBA00022989"/>
    </source>
</evidence>
<dbReference type="PANTHER" id="PTHR48086">
    <property type="entry name" value="SODIUM/PROLINE SYMPORTER-RELATED"/>
    <property type="match status" value="1"/>
</dbReference>
<dbReference type="InterPro" id="IPR001734">
    <property type="entry name" value="Na/solute_symporter"/>
</dbReference>
<feature type="transmembrane region" description="Helical" evidence="8">
    <location>
        <begin position="325"/>
        <end position="344"/>
    </location>
</feature>
<dbReference type="GO" id="GO:0005886">
    <property type="term" value="C:plasma membrane"/>
    <property type="evidence" value="ECO:0007669"/>
    <property type="project" value="TreeGrafter"/>
</dbReference>
<evidence type="ECO:0000313" key="10">
    <source>
        <dbReference type="Proteomes" id="UP000199347"/>
    </source>
</evidence>
<evidence type="ECO:0000313" key="9">
    <source>
        <dbReference type="EMBL" id="SCZ19962.1"/>
    </source>
</evidence>
<dbReference type="InterPro" id="IPR050277">
    <property type="entry name" value="Sodium:Solute_Symporter"/>
</dbReference>
<feature type="transmembrane region" description="Helical" evidence="8">
    <location>
        <begin position="158"/>
        <end position="178"/>
    </location>
</feature>
<dbReference type="Proteomes" id="UP000199347">
    <property type="component" value="Unassembled WGS sequence"/>
</dbReference>
<evidence type="ECO:0000256" key="7">
    <source>
        <dbReference type="RuleBase" id="RU362091"/>
    </source>
</evidence>
<dbReference type="RefSeq" id="WP_092808929.1">
    <property type="nucleotide sequence ID" value="NZ_FMVW01000001.1"/>
</dbReference>
<feature type="transmembrane region" description="Helical" evidence="8">
    <location>
        <begin position="222"/>
        <end position="240"/>
    </location>
</feature>
<name>A0A1G5M459_AFIMA</name>
<evidence type="ECO:0000256" key="6">
    <source>
        <dbReference type="ARBA" id="ARBA00023136"/>
    </source>
</evidence>
<dbReference type="Pfam" id="PF00474">
    <property type="entry name" value="SSF"/>
    <property type="match status" value="1"/>
</dbReference>
<evidence type="ECO:0000256" key="4">
    <source>
        <dbReference type="ARBA" id="ARBA00022692"/>
    </source>
</evidence>
<feature type="transmembrane region" description="Helical" evidence="8">
    <location>
        <begin position="426"/>
        <end position="448"/>
    </location>
</feature>
<feature type="transmembrane region" description="Helical" evidence="8">
    <location>
        <begin position="86"/>
        <end position="108"/>
    </location>
</feature>
<feature type="transmembrane region" description="Helical" evidence="8">
    <location>
        <begin position="287"/>
        <end position="305"/>
    </location>
</feature>
<dbReference type="EMBL" id="FMVW01000001">
    <property type="protein sequence ID" value="SCZ19962.1"/>
    <property type="molecule type" value="Genomic_DNA"/>
</dbReference>
<gene>
    <name evidence="9" type="ORF">SAMN03080610_00078</name>
</gene>
<keyword evidence="5 8" id="KW-1133">Transmembrane helix</keyword>
<evidence type="ECO:0000256" key="8">
    <source>
        <dbReference type="SAM" id="Phobius"/>
    </source>
</evidence>
<feature type="transmembrane region" description="Helical" evidence="8">
    <location>
        <begin position="469"/>
        <end position="488"/>
    </location>
</feature>
<evidence type="ECO:0000256" key="2">
    <source>
        <dbReference type="ARBA" id="ARBA00006434"/>
    </source>
</evidence>
<feature type="transmembrane region" description="Helical" evidence="8">
    <location>
        <begin position="47"/>
        <end position="66"/>
    </location>
</feature>
<feature type="transmembrane region" description="Helical" evidence="8">
    <location>
        <begin position="527"/>
        <end position="544"/>
    </location>
</feature>
<dbReference type="OrthoDB" id="9764416at2"/>
<reference evidence="9 10" key="1">
    <citation type="submission" date="2016-10" db="EMBL/GenBank/DDBJ databases">
        <authorList>
            <person name="de Groot N.N."/>
        </authorList>
    </citation>
    <scope>NUCLEOTIDE SEQUENCE [LARGE SCALE GENOMIC DNA]</scope>
    <source>
        <strain evidence="9 10">DSM 2698</strain>
    </source>
</reference>
<feature type="transmembrane region" description="Helical" evidence="8">
    <location>
        <begin position="494"/>
        <end position="515"/>
    </location>
</feature>
<accession>A0A1G5M459</accession>
<sequence length="632" mass="65622">MSHLPYSIDTDFFTAYARTIWGFFVAVLVGSILLLMALDALGLPQAVIGMVCLAGSLIAFVGIGLASGSTQAKGFFLAGGSVPAGYNGMAAAAAYLSTAWFLLLGAAFSSWGAAAWAIVAGALIGLAAGGYYLATPMRQSGATSTADFLARRLASPSVRLAASLIVIATGFMLLAVIFNTGGRVTENLLGLPFGWGVGTIAAIVALMLILGGMRSTTWTQTAQFIVMFAAFLLPVTIAAAERYGWPLPQLALRDAASAVRTIASADPRAAPEAAGLSLFGYFRPADLAGLLAFTALCSVALPHVLERYLTAPSPASARRSSRWLLLFAGLFLVTAPTYAAFSLLELLRDVVGMPLQSLPDWVFSHGQAGSLALCGAPAVSPEAIRAACGARVDTIGLSLSDIRLASETMIISFAEREGLSFAFSSLIFAGTVAAALSSASGLLMAIVGTASHDIQHQLLMPDMPVGKRLLSARLTMLGAIGLAATWALEPNRAVIDLGFLALGLLAAGLMPVLIATARAPHVRPLPALLSMLAGTATLLTLFMLQRFGFDLRAASGDEWQPQAFAALSEAGTPLVGSTFIAIAASTATLILASVLVPTTTLAARRGRRLKAQIAQPEELLRLASERISQLPK</sequence>
<dbReference type="PROSITE" id="PS50283">
    <property type="entry name" value="NA_SOLUT_SYMP_3"/>
    <property type="match status" value="1"/>
</dbReference>
<keyword evidence="10" id="KW-1185">Reference proteome</keyword>
<dbReference type="GO" id="GO:0022857">
    <property type="term" value="F:transmembrane transporter activity"/>
    <property type="evidence" value="ECO:0007669"/>
    <property type="project" value="InterPro"/>
</dbReference>
<organism evidence="9 10">
    <name type="scientific">Afifella marina DSM 2698</name>
    <dbReference type="NCBI Taxonomy" id="1120955"/>
    <lineage>
        <taxon>Bacteria</taxon>
        <taxon>Pseudomonadati</taxon>
        <taxon>Pseudomonadota</taxon>
        <taxon>Alphaproteobacteria</taxon>
        <taxon>Hyphomicrobiales</taxon>
        <taxon>Afifellaceae</taxon>
        <taxon>Afifella</taxon>
    </lineage>
</organism>
<comment type="similarity">
    <text evidence="2 7">Belongs to the sodium:solute symporter (SSF) (TC 2.A.21) family.</text>
</comment>
<dbReference type="STRING" id="1120955.SAMN03080610_00078"/>
<keyword evidence="4 8" id="KW-0812">Transmembrane</keyword>
<evidence type="ECO:0000256" key="3">
    <source>
        <dbReference type="ARBA" id="ARBA00022448"/>
    </source>
</evidence>
<dbReference type="AlphaFoldDB" id="A0A1G5M459"/>
<feature type="transmembrane region" description="Helical" evidence="8">
    <location>
        <begin position="579"/>
        <end position="603"/>
    </location>
</feature>
<comment type="subcellular location">
    <subcellularLocation>
        <location evidence="1">Membrane</location>
        <topology evidence="1">Multi-pass membrane protein</topology>
    </subcellularLocation>
</comment>
<keyword evidence="3" id="KW-0813">Transport</keyword>
<dbReference type="PANTHER" id="PTHR48086:SF5">
    <property type="entry name" value="NA(+):SOLUTE SYMPORTER (SSF FAMILY)"/>
    <property type="match status" value="1"/>
</dbReference>
<evidence type="ECO:0000256" key="1">
    <source>
        <dbReference type="ARBA" id="ARBA00004141"/>
    </source>
</evidence>
<dbReference type="InterPro" id="IPR038377">
    <property type="entry name" value="Na/Glc_symporter_sf"/>
</dbReference>
<keyword evidence="6 8" id="KW-0472">Membrane</keyword>